<evidence type="ECO:0000313" key="2">
    <source>
        <dbReference type="Proteomes" id="UP001296873"/>
    </source>
</evidence>
<reference evidence="1 2" key="1">
    <citation type="journal article" date="2020" name="Microorganisms">
        <title>Osmotic Adaptation and Compatible Solute Biosynthesis of Phototrophic Bacteria as Revealed from Genome Analyses.</title>
        <authorList>
            <person name="Imhoff J.F."/>
            <person name="Rahn T."/>
            <person name="Kunzel S."/>
            <person name="Keller A."/>
            <person name="Neulinger S.C."/>
        </authorList>
    </citation>
    <scope>NUCLEOTIDE SEQUENCE [LARGE SCALE GENOMIC DNA]</scope>
    <source>
        <strain evidence="1 2">DSM 9895</strain>
    </source>
</reference>
<protein>
    <submittedName>
        <fullName evidence="1">Uncharacterized protein</fullName>
    </submittedName>
</protein>
<dbReference type="EMBL" id="NRRL01000003">
    <property type="protein sequence ID" value="MBK1667016.1"/>
    <property type="molecule type" value="Genomic_DNA"/>
</dbReference>
<name>A0ABS1DAR1_9PROT</name>
<comment type="caution">
    <text evidence="1">The sequence shown here is derived from an EMBL/GenBank/DDBJ whole genome shotgun (WGS) entry which is preliminary data.</text>
</comment>
<accession>A0ABS1DAR1</accession>
<proteinExistence type="predicted"/>
<sequence length="141" mass="15285">MIMNVIRNDSTGTEMEIRDHLHGDALAYTVRADAQTDARCPIELIEHDQKGEVDRVYLSRKAALAVAAALGRGMQSPVLIDNFKPQDLQLELVEANTLVAIHDLGDQAHVDLYNDTDELRGVATALKLAASAVNLPVKAAS</sequence>
<dbReference type="RefSeq" id="WP_200339077.1">
    <property type="nucleotide sequence ID" value="NZ_NRRL01000003.1"/>
</dbReference>
<dbReference type="Proteomes" id="UP001296873">
    <property type="component" value="Unassembled WGS sequence"/>
</dbReference>
<keyword evidence="2" id="KW-1185">Reference proteome</keyword>
<gene>
    <name evidence="1" type="ORF">CKO28_03025</name>
</gene>
<evidence type="ECO:0000313" key="1">
    <source>
        <dbReference type="EMBL" id="MBK1667016.1"/>
    </source>
</evidence>
<organism evidence="1 2">
    <name type="scientific">Rhodovibrio sodomensis</name>
    <dbReference type="NCBI Taxonomy" id="1088"/>
    <lineage>
        <taxon>Bacteria</taxon>
        <taxon>Pseudomonadati</taxon>
        <taxon>Pseudomonadota</taxon>
        <taxon>Alphaproteobacteria</taxon>
        <taxon>Rhodospirillales</taxon>
        <taxon>Rhodovibrionaceae</taxon>
        <taxon>Rhodovibrio</taxon>
    </lineage>
</organism>